<comment type="caution">
    <text evidence="3">The sequence shown here is derived from an EMBL/GenBank/DDBJ whole genome shotgun (WGS) entry which is preliminary data.</text>
</comment>
<dbReference type="InterPro" id="IPR009293">
    <property type="entry name" value="UPF0478"/>
</dbReference>
<accession>A0A366Y078</accession>
<dbReference type="EMBL" id="QOCW01000001">
    <property type="protein sequence ID" value="RBW71238.1"/>
    <property type="molecule type" value="Genomic_DNA"/>
</dbReference>
<dbReference type="Proteomes" id="UP000253314">
    <property type="component" value="Unassembled WGS sequence"/>
</dbReference>
<keyword evidence="2" id="KW-0472">Membrane</keyword>
<protein>
    <recommendedName>
        <fullName evidence="5">DUF948 domain-containing protein</fullName>
    </recommendedName>
</protein>
<feature type="transmembrane region" description="Helical" evidence="2">
    <location>
        <begin position="12"/>
        <end position="29"/>
    </location>
</feature>
<sequence>MIGKGVDKMEWILYGSIALIVLAIVFLAVKAVQVLKETKPTLEKLQSTSNNIQAQIDDVNKETTELQQRTTTLSEDVNQKKAAVQFTITSAKEIGESLKEIKSEVQMKLPINQNERA</sequence>
<name>A0A366Y078_9BACI</name>
<keyword evidence="4" id="KW-1185">Reference proteome</keyword>
<feature type="coiled-coil region" evidence="1">
    <location>
        <begin position="42"/>
        <end position="69"/>
    </location>
</feature>
<keyword evidence="1" id="KW-0175">Coiled coil</keyword>
<dbReference type="Pfam" id="PF06103">
    <property type="entry name" value="DUF948"/>
    <property type="match status" value="1"/>
</dbReference>
<proteinExistence type="predicted"/>
<keyword evidence="2" id="KW-0812">Transmembrane</keyword>
<keyword evidence="2" id="KW-1133">Transmembrane helix</keyword>
<evidence type="ECO:0000313" key="4">
    <source>
        <dbReference type="Proteomes" id="UP000253314"/>
    </source>
</evidence>
<organism evidence="3 4">
    <name type="scientific">Bacillus taeanensis</name>
    <dbReference type="NCBI Taxonomy" id="273032"/>
    <lineage>
        <taxon>Bacteria</taxon>
        <taxon>Bacillati</taxon>
        <taxon>Bacillota</taxon>
        <taxon>Bacilli</taxon>
        <taxon>Bacillales</taxon>
        <taxon>Bacillaceae</taxon>
        <taxon>Bacillus</taxon>
    </lineage>
</organism>
<gene>
    <name evidence="3" type="ORF">DS031_00345</name>
</gene>
<evidence type="ECO:0000256" key="2">
    <source>
        <dbReference type="SAM" id="Phobius"/>
    </source>
</evidence>
<reference evidence="3 4" key="1">
    <citation type="submission" date="2018-07" db="EMBL/GenBank/DDBJ databases">
        <title>Lottiidibacillus patelloidae gen. nov., sp. nov., isolated from the intestinal tract of a marine limpet and the reclassification of B. taeanensis BH030017T, B. algicola KMM 3737T and B. hwajinpoensis SW-72T as genus Lottiidibacillus.</title>
        <authorList>
            <person name="Liu R."/>
            <person name="Huang Z."/>
        </authorList>
    </citation>
    <scope>NUCLEOTIDE SEQUENCE [LARGE SCALE GENOMIC DNA]</scope>
    <source>
        <strain evidence="3 4">BH030017</strain>
    </source>
</reference>
<evidence type="ECO:0008006" key="5">
    <source>
        <dbReference type="Google" id="ProtNLM"/>
    </source>
</evidence>
<dbReference type="AlphaFoldDB" id="A0A366Y078"/>
<evidence type="ECO:0000256" key="1">
    <source>
        <dbReference type="SAM" id="Coils"/>
    </source>
</evidence>
<evidence type="ECO:0000313" key="3">
    <source>
        <dbReference type="EMBL" id="RBW71238.1"/>
    </source>
</evidence>
<dbReference type="PANTHER" id="PTHR40070">
    <property type="entry name" value="UPF0478 PROTEIN YTXG"/>
    <property type="match status" value="1"/>
</dbReference>
<dbReference type="PANTHER" id="PTHR40070:SF1">
    <property type="entry name" value="UPF0478 PROTEIN YTXG"/>
    <property type="match status" value="1"/>
</dbReference>
<dbReference type="Gene3D" id="1.10.287.950">
    <property type="entry name" value="Methyl-accepting chemotaxis protein"/>
    <property type="match status" value="1"/>
</dbReference>